<dbReference type="SUPFAM" id="SSF51735">
    <property type="entry name" value="NAD(P)-binding Rossmann-fold domains"/>
    <property type="match status" value="1"/>
</dbReference>
<dbReference type="STRING" id="1453999.AW06_000230"/>
<evidence type="ECO:0000313" key="5">
    <source>
        <dbReference type="Proteomes" id="UP000021315"/>
    </source>
</evidence>
<dbReference type="EC" id="4.2.1.46" evidence="4"/>
<organism evidence="4 5">
    <name type="scientific">Candidatus Accumulibacter cognatus</name>
    <dbReference type="NCBI Taxonomy" id="2954383"/>
    <lineage>
        <taxon>Bacteria</taxon>
        <taxon>Pseudomonadati</taxon>
        <taxon>Pseudomonadota</taxon>
        <taxon>Betaproteobacteria</taxon>
        <taxon>Candidatus Accumulibacter</taxon>
    </lineage>
</organism>
<dbReference type="Pfam" id="PF01370">
    <property type="entry name" value="Epimerase"/>
    <property type="match status" value="1"/>
</dbReference>
<dbReference type="Proteomes" id="UP000021315">
    <property type="component" value="Unassembled WGS sequence"/>
</dbReference>
<comment type="similarity">
    <text evidence="2">Belongs to the NAD(P)-dependent epimerase/dehydratase family.</text>
</comment>
<evidence type="ECO:0000259" key="3">
    <source>
        <dbReference type="Pfam" id="PF01370"/>
    </source>
</evidence>
<comment type="caution">
    <text evidence="4">The sequence shown here is derived from an EMBL/GenBank/DDBJ whole genome shotgun (WGS) entry which is preliminary data.</text>
</comment>
<proteinExistence type="inferred from homology"/>
<comment type="pathway">
    <text evidence="1">Bacterial outer membrane biogenesis; LPS O-antigen biosynthesis.</text>
</comment>
<keyword evidence="5" id="KW-1185">Reference proteome</keyword>
<reference evidence="4" key="1">
    <citation type="submission" date="2014-02" db="EMBL/GenBank/DDBJ databases">
        <title>Expanding our view of genomic diversity in Candidatus Accumulibacter clades.</title>
        <authorList>
            <person name="Skennerton C.T."/>
            <person name="Barr J.J."/>
            <person name="Slater F.R."/>
            <person name="Bond P.L."/>
            <person name="Tyson G.W."/>
        </authorList>
    </citation>
    <scope>NUCLEOTIDE SEQUENCE [LARGE SCALE GENOMIC DNA]</scope>
</reference>
<accession>A0A080MLA0</accession>
<evidence type="ECO:0000313" key="4">
    <source>
        <dbReference type="EMBL" id="KFB78424.1"/>
    </source>
</evidence>
<gene>
    <name evidence="4" type="primary">rfbB_1</name>
    <name evidence="4" type="ORF">AW06_000230</name>
</gene>
<evidence type="ECO:0000256" key="2">
    <source>
        <dbReference type="ARBA" id="ARBA00007637"/>
    </source>
</evidence>
<dbReference type="InterPro" id="IPR036291">
    <property type="entry name" value="NAD(P)-bd_dom_sf"/>
</dbReference>
<dbReference type="EMBL" id="JDST02000004">
    <property type="protein sequence ID" value="KFB78424.1"/>
    <property type="molecule type" value="Genomic_DNA"/>
</dbReference>
<protein>
    <submittedName>
        <fullName evidence="4">dTDP-glucose 4,6-dehydratase</fullName>
        <ecNumber evidence="4">4.2.1.46</ecNumber>
    </submittedName>
</protein>
<feature type="domain" description="NAD-dependent epimerase/dehydratase" evidence="3">
    <location>
        <begin position="32"/>
        <end position="271"/>
    </location>
</feature>
<dbReference type="RefSeq" id="WP_273704274.1">
    <property type="nucleotide sequence ID" value="NZ_JDST02000004.1"/>
</dbReference>
<dbReference type="GO" id="GO:0008460">
    <property type="term" value="F:dTDP-glucose 4,6-dehydratase activity"/>
    <property type="evidence" value="ECO:0007669"/>
    <property type="project" value="UniProtKB-EC"/>
</dbReference>
<name>A0A080MLA0_9PROT</name>
<dbReference type="PANTHER" id="PTHR43000">
    <property type="entry name" value="DTDP-D-GLUCOSE 4,6-DEHYDRATASE-RELATED"/>
    <property type="match status" value="1"/>
</dbReference>
<keyword evidence="4" id="KW-0456">Lyase</keyword>
<sequence>MTPLPPISRDDREHIVRHTTEVWRDLAGANFFITGGTGFYGKWLLESIAAGNDLLGAQARATILSRDPARFAREVPHLAARREFSWQVGDAADFTFPDEDFDYVFHFATASAAELGSDGTAIIMQTLRGTERVLQFARTKGIKRLLFASSGAIYGPQPADLSHIPEDYRGCPDPTDSASAYGEMKRISETLCVSSGVDCVITRGFSFLGPYLPLTDKFAAGSFIRDALAGGPIRIYGDGTPVRSYLYAADLAIWLLAILVRGRSGIAYNLGSDQSIELSRLAILIAERALAACTFERQKNHGKAMDRYVPDVSRARHEFRLTIDIGLESAIERSLAYACSLGSGEPRGNATTMRPPT</sequence>
<evidence type="ECO:0000256" key="1">
    <source>
        <dbReference type="ARBA" id="ARBA00005125"/>
    </source>
</evidence>
<dbReference type="AlphaFoldDB" id="A0A080MLA0"/>
<dbReference type="InterPro" id="IPR001509">
    <property type="entry name" value="Epimerase_deHydtase"/>
</dbReference>
<dbReference type="Gene3D" id="3.40.50.720">
    <property type="entry name" value="NAD(P)-binding Rossmann-like Domain"/>
    <property type="match status" value="1"/>
</dbReference>